<proteinExistence type="predicted"/>
<dbReference type="EMBL" id="JBHSKF010000003">
    <property type="protein sequence ID" value="MFC5287072.1"/>
    <property type="molecule type" value="Genomic_DNA"/>
</dbReference>
<evidence type="ECO:0000313" key="3">
    <source>
        <dbReference type="Proteomes" id="UP001596157"/>
    </source>
</evidence>
<evidence type="ECO:0000313" key="2">
    <source>
        <dbReference type="EMBL" id="MFC5287072.1"/>
    </source>
</evidence>
<dbReference type="InterPro" id="IPR045218">
    <property type="entry name" value="DA1-like"/>
</dbReference>
<comment type="caution">
    <text evidence="2">The sequence shown here is derived from an EMBL/GenBank/DDBJ whole genome shotgun (WGS) entry which is preliminary data.</text>
</comment>
<dbReference type="InterPro" id="IPR022087">
    <property type="entry name" value="DA1-like_dom"/>
</dbReference>
<organism evidence="2 3">
    <name type="scientific">Actinokineospora guangxiensis</name>
    <dbReference type="NCBI Taxonomy" id="1490288"/>
    <lineage>
        <taxon>Bacteria</taxon>
        <taxon>Bacillati</taxon>
        <taxon>Actinomycetota</taxon>
        <taxon>Actinomycetes</taxon>
        <taxon>Pseudonocardiales</taxon>
        <taxon>Pseudonocardiaceae</taxon>
        <taxon>Actinokineospora</taxon>
    </lineage>
</organism>
<dbReference type="RefSeq" id="WP_378245648.1">
    <property type="nucleotide sequence ID" value="NZ_JBHSKF010000003.1"/>
</dbReference>
<gene>
    <name evidence="2" type="ORF">ACFPM7_08415</name>
</gene>
<sequence>MHGEATCASHPVVSRCALCARPGPGMGASGWSGWGIGSRCPRCSAGAIETQHDARARIPVVRAAMADIGIALTRRVRVTLADPAKLSRTPNAPPGVLGLTHQLGGPSGFATVAIEIASGLTPTHFGATLAHEIGHAWLAERTADVISPLLEEGVCEVFAGAWLKRRPDPLAASLRDAMAANPDPVYGAGYRAVRAAVAAKGIRAVLHSVTRSGSLP</sequence>
<feature type="domain" description="Protein DA1-like" evidence="1">
    <location>
        <begin position="112"/>
        <end position="165"/>
    </location>
</feature>
<evidence type="ECO:0000259" key="1">
    <source>
        <dbReference type="Pfam" id="PF12315"/>
    </source>
</evidence>
<keyword evidence="3" id="KW-1185">Reference proteome</keyword>
<dbReference type="Proteomes" id="UP001596157">
    <property type="component" value="Unassembled WGS sequence"/>
</dbReference>
<protein>
    <submittedName>
        <fullName evidence="2">Protein DA1</fullName>
    </submittedName>
</protein>
<name>A0ABW0EI29_9PSEU</name>
<reference evidence="3" key="1">
    <citation type="journal article" date="2019" name="Int. J. Syst. Evol. Microbiol.">
        <title>The Global Catalogue of Microorganisms (GCM) 10K type strain sequencing project: providing services to taxonomists for standard genome sequencing and annotation.</title>
        <authorList>
            <consortium name="The Broad Institute Genomics Platform"/>
            <consortium name="The Broad Institute Genome Sequencing Center for Infectious Disease"/>
            <person name="Wu L."/>
            <person name="Ma J."/>
        </authorList>
    </citation>
    <scope>NUCLEOTIDE SEQUENCE [LARGE SCALE GENOMIC DNA]</scope>
    <source>
        <strain evidence="3">CCUG 59778</strain>
    </source>
</reference>
<accession>A0ABW0EI29</accession>
<dbReference type="PANTHER" id="PTHR24209:SF25">
    <property type="entry name" value="PROTEIN DA1-RELATED 1"/>
    <property type="match status" value="1"/>
</dbReference>
<dbReference type="PANTHER" id="PTHR24209">
    <property type="entry name" value="PROTEIN DA1-RELATED 2"/>
    <property type="match status" value="1"/>
</dbReference>
<dbReference type="Pfam" id="PF12315">
    <property type="entry name" value="DA1-like"/>
    <property type="match status" value="1"/>
</dbReference>